<name>A0A811UVG3_CERCA</name>
<dbReference type="SMART" id="SM00212">
    <property type="entry name" value="UBCc"/>
    <property type="match status" value="1"/>
</dbReference>
<dbReference type="KEGG" id="ccat:101460916"/>
<dbReference type="EMBL" id="CAJHJT010000034">
    <property type="protein sequence ID" value="CAD7002298.1"/>
    <property type="molecule type" value="Genomic_DNA"/>
</dbReference>
<sequence>MNNKIKKMRIPIELKQLQKNNKDHGISCELKGSNEDDYSNLIAKIPGPKGSPYEDGIFNLDISFGTQYPFQPPTFKFITPIYHPNIDNSGKICLDLLRMPPCGSYNPAITLESILLSIQLLLASPNPDDPLNSEAADLYKANKETFNIKVRQCISKSSTIPEQKNINDGPAAKRAK</sequence>
<keyword evidence="7" id="KW-1185">Reference proteome</keyword>
<keyword evidence="4" id="KW-0067">ATP-binding</keyword>
<organism evidence="6 7">
    <name type="scientific">Ceratitis capitata</name>
    <name type="common">Mediterranean fruit fly</name>
    <name type="synonym">Tephritis capitata</name>
    <dbReference type="NCBI Taxonomy" id="7213"/>
    <lineage>
        <taxon>Eukaryota</taxon>
        <taxon>Metazoa</taxon>
        <taxon>Ecdysozoa</taxon>
        <taxon>Arthropoda</taxon>
        <taxon>Hexapoda</taxon>
        <taxon>Insecta</taxon>
        <taxon>Pterygota</taxon>
        <taxon>Neoptera</taxon>
        <taxon>Endopterygota</taxon>
        <taxon>Diptera</taxon>
        <taxon>Brachycera</taxon>
        <taxon>Muscomorpha</taxon>
        <taxon>Tephritoidea</taxon>
        <taxon>Tephritidae</taxon>
        <taxon>Ceratitis</taxon>
        <taxon>Ceratitis</taxon>
    </lineage>
</organism>
<dbReference type="GO" id="GO:0005524">
    <property type="term" value="F:ATP binding"/>
    <property type="evidence" value="ECO:0007669"/>
    <property type="project" value="UniProtKB-UniRule"/>
</dbReference>
<accession>A0A811UVG3</accession>
<gene>
    <name evidence="6" type="ORF">CCAP1982_LOCUS10790</name>
</gene>
<comment type="caution">
    <text evidence="6">The sequence shown here is derived from an EMBL/GenBank/DDBJ whole genome shotgun (WGS) entry which is preliminary data.</text>
</comment>
<dbReference type="Proteomes" id="UP000606786">
    <property type="component" value="Unassembled WGS sequence"/>
</dbReference>
<dbReference type="OrthoDB" id="9978460at2759"/>
<dbReference type="InterPro" id="IPR000608">
    <property type="entry name" value="UBC"/>
</dbReference>
<evidence type="ECO:0000256" key="4">
    <source>
        <dbReference type="RuleBase" id="RU362109"/>
    </source>
</evidence>
<dbReference type="InterPro" id="IPR050113">
    <property type="entry name" value="Ub_conjugating_enzyme"/>
</dbReference>
<reference evidence="6" key="1">
    <citation type="submission" date="2020-11" db="EMBL/GenBank/DDBJ databases">
        <authorList>
            <person name="Whitehead M."/>
        </authorList>
    </citation>
    <scope>NUCLEOTIDE SEQUENCE</scope>
    <source>
        <strain evidence="6">EGII</strain>
    </source>
</reference>
<keyword evidence="4" id="KW-0547">Nucleotide-binding</keyword>
<dbReference type="Gene3D" id="3.10.110.10">
    <property type="entry name" value="Ubiquitin Conjugating Enzyme"/>
    <property type="match status" value="1"/>
</dbReference>
<dbReference type="SUPFAM" id="SSF54495">
    <property type="entry name" value="UBC-like"/>
    <property type="match status" value="1"/>
</dbReference>
<evidence type="ECO:0000313" key="7">
    <source>
        <dbReference type="Proteomes" id="UP000606786"/>
    </source>
</evidence>
<dbReference type="PANTHER" id="PTHR24067">
    <property type="entry name" value="UBIQUITIN-CONJUGATING ENZYME E2"/>
    <property type="match status" value="1"/>
</dbReference>
<evidence type="ECO:0000256" key="2">
    <source>
        <dbReference type="ARBA" id="ARBA00022786"/>
    </source>
</evidence>
<dbReference type="Pfam" id="PF00179">
    <property type="entry name" value="UQ_con"/>
    <property type="match status" value="1"/>
</dbReference>
<protein>
    <submittedName>
        <fullName evidence="6">(Mediterranean fruit fly) hypothetical protein</fullName>
    </submittedName>
</protein>
<evidence type="ECO:0000256" key="1">
    <source>
        <dbReference type="ARBA" id="ARBA00022679"/>
    </source>
</evidence>
<dbReference type="GO" id="GO:0016740">
    <property type="term" value="F:transferase activity"/>
    <property type="evidence" value="ECO:0007669"/>
    <property type="project" value="UniProtKB-KW"/>
</dbReference>
<evidence type="ECO:0000313" key="6">
    <source>
        <dbReference type="EMBL" id="CAD7002298.1"/>
    </source>
</evidence>
<proteinExistence type="inferred from homology"/>
<feature type="active site" description="Glycyl thioester intermediate" evidence="3">
    <location>
        <position position="93"/>
    </location>
</feature>
<evidence type="ECO:0000259" key="5">
    <source>
        <dbReference type="PROSITE" id="PS50127"/>
    </source>
</evidence>
<keyword evidence="1" id="KW-0808">Transferase</keyword>
<dbReference type="InterPro" id="IPR023313">
    <property type="entry name" value="UBQ-conjugating_AS"/>
</dbReference>
<dbReference type="PROSITE" id="PS50127">
    <property type="entry name" value="UBC_2"/>
    <property type="match status" value="1"/>
</dbReference>
<keyword evidence="2 4" id="KW-0833">Ubl conjugation pathway</keyword>
<dbReference type="InterPro" id="IPR016135">
    <property type="entry name" value="UBQ-conjugating_enzyme/RWD"/>
</dbReference>
<comment type="similarity">
    <text evidence="4">Belongs to the ubiquitin-conjugating enzyme family.</text>
</comment>
<evidence type="ECO:0000256" key="3">
    <source>
        <dbReference type="PROSITE-ProRule" id="PRU10133"/>
    </source>
</evidence>
<dbReference type="PROSITE" id="PS00183">
    <property type="entry name" value="UBC_1"/>
    <property type="match status" value="1"/>
</dbReference>
<dbReference type="AlphaFoldDB" id="A0A811UVG3"/>
<feature type="domain" description="UBC core" evidence="5">
    <location>
        <begin position="5"/>
        <end position="159"/>
    </location>
</feature>